<evidence type="ECO:0000313" key="6">
    <source>
        <dbReference type="EMBL" id="CAF0816148.1"/>
    </source>
</evidence>
<keyword evidence="3" id="KW-0440">LIM domain</keyword>
<name>A0A813TLB1_ADIRI</name>
<feature type="region of interest" description="Disordered" evidence="4">
    <location>
        <begin position="149"/>
        <end position="174"/>
    </location>
</feature>
<evidence type="ECO:0000256" key="3">
    <source>
        <dbReference type="ARBA" id="ARBA00023038"/>
    </source>
</evidence>
<organism evidence="6 7">
    <name type="scientific">Adineta ricciae</name>
    <name type="common">Rotifer</name>
    <dbReference type="NCBI Taxonomy" id="249248"/>
    <lineage>
        <taxon>Eukaryota</taxon>
        <taxon>Metazoa</taxon>
        <taxon>Spiralia</taxon>
        <taxon>Gnathifera</taxon>
        <taxon>Rotifera</taxon>
        <taxon>Eurotatoria</taxon>
        <taxon>Bdelloidea</taxon>
        <taxon>Adinetida</taxon>
        <taxon>Adinetidae</taxon>
        <taxon>Adineta</taxon>
    </lineage>
</organism>
<keyword evidence="2" id="KW-0963">Cytoplasm</keyword>
<dbReference type="InterPro" id="IPR031847">
    <property type="entry name" value="PDLI1-4/Zasp-like_mid"/>
</dbReference>
<dbReference type="OrthoDB" id="44841at2759"/>
<dbReference type="CDD" id="cd23068">
    <property type="entry name" value="PDZ_ZASP52-like"/>
    <property type="match status" value="1"/>
</dbReference>
<dbReference type="InterPro" id="IPR050604">
    <property type="entry name" value="PDZ-LIM_domain"/>
</dbReference>
<dbReference type="GO" id="GO:0031941">
    <property type="term" value="C:filamentous actin"/>
    <property type="evidence" value="ECO:0007669"/>
    <property type="project" value="TreeGrafter"/>
</dbReference>
<dbReference type="SMART" id="SM00228">
    <property type="entry name" value="PDZ"/>
    <property type="match status" value="1"/>
</dbReference>
<sequence length="353" mass="39219">MMAGTQTIKVTLQRDSLQTPWGFRLQGGADFRTPFTVNKITAGSPADGSLQRGDIILDIDQRPTHSMLHSEALDLVQRAGGQITFLVQRGLNPLASFIRNQRPMSATPWSLANTPSYLDKNFPPPWSPSAAPQSPSALFRNRPLERVPAPKPLLSQTGSPLMPGPVPSVSTKTRGYVQPPSFHTERSALHDVPAVAGSFFPAHFEYPDTPRKNRTESITTTTTTYRNSYDTQGYQDSTPYVPSYQKKVHMTPNAHQPHQRPLQQYRPASTQPLNIVHRQFNSPMSLYSNDNVQDAMKSHVSHISRVSIVPSMPRQLRGTYTVALSPPNSTYTTASTPICYVKSPRNAYYASDF</sequence>
<accession>A0A813TLB1</accession>
<dbReference type="FunFam" id="2.30.42.10:FF:000055">
    <property type="entry name" value="PDZ and LIM domain protein 3"/>
    <property type="match status" value="1"/>
</dbReference>
<dbReference type="PANTHER" id="PTHR24214">
    <property type="entry name" value="PDZ AND LIM DOMAIN PROTEIN ZASP"/>
    <property type="match status" value="1"/>
</dbReference>
<dbReference type="GO" id="GO:0005912">
    <property type="term" value="C:adherens junction"/>
    <property type="evidence" value="ECO:0007669"/>
    <property type="project" value="TreeGrafter"/>
</dbReference>
<evidence type="ECO:0000259" key="5">
    <source>
        <dbReference type="PROSITE" id="PS50106"/>
    </source>
</evidence>
<dbReference type="SMART" id="SM00735">
    <property type="entry name" value="ZM"/>
    <property type="match status" value="1"/>
</dbReference>
<dbReference type="Pfam" id="PF00595">
    <property type="entry name" value="PDZ"/>
    <property type="match status" value="1"/>
</dbReference>
<evidence type="ECO:0000313" key="7">
    <source>
        <dbReference type="Proteomes" id="UP000663852"/>
    </source>
</evidence>
<dbReference type="GO" id="GO:0030036">
    <property type="term" value="P:actin cytoskeleton organization"/>
    <property type="evidence" value="ECO:0007669"/>
    <property type="project" value="TreeGrafter"/>
</dbReference>
<dbReference type="InterPro" id="IPR036034">
    <property type="entry name" value="PDZ_sf"/>
</dbReference>
<dbReference type="SUPFAM" id="SSF50156">
    <property type="entry name" value="PDZ domain-like"/>
    <property type="match status" value="1"/>
</dbReference>
<dbReference type="PROSITE" id="PS50106">
    <property type="entry name" value="PDZ"/>
    <property type="match status" value="1"/>
</dbReference>
<protein>
    <recommendedName>
        <fullName evidence="5">PDZ domain-containing protein</fullName>
    </recommendedName>
</protein>
<gene>
    <name evidence="6" type="ORF">EDS130_LOCUS5608</name>
</gene>
<comment type="subcellular location">
    <subcellularLocation>
        <location evidence="1">Cytoplasm</location>
    </subcellularLocation>
</comment>
<dbReference type="GO" id="GO:0001725">
    <property type="term" value="C:stress fiber"/>
    <property type="evidence" value="ECO:0007669"/>
    <property type="project" value="TreeGrafter"/>
</dbReference>
<evidence type="ECO:0000256" key="2">
    <source>
        <dbReference type="ARBA" id="ARBA00022490"/>
    </source>
</evidence>
<dbReference type="GO" id="GO:0003779">
    <property type="term" value="F:actin binding"/>
    <property type="evidence" value="ECO:0007669"/>
    <property type="project" value="TreeGrafter"/>
</dbReference>
<keyword evidence="3" id="KW-0479">Metal-binding</keyword>
<dbReference type="GO" id="GO:0051371">
    <property type="term" value="F:muscle alpha-actinin binding"/>
    <property type="evidence" value="ECO:0007669"/>
    <property type="project" value="TreeGrafter"/>
</dbReference>
<dbReference type="Pfam" id="PF15936">
    <property type="entry name" value="DUF4749"/>
    <property type="match status" value="1"/>
</dbReference>
<dbReference type="EMBL" id="CAJNOJ010000015">
    <property type="protein sequence ID" value="CAF0816148.1"/>
    <property type="molecule type" value="Genomic_DNA"/>
</dbReference>
<dbReference type="Gene3D" id="2.30.42.10">
    <property type="match status" value="1"/>
</dbReference>
<dbReference type="InterPro" id="IPR001478">
    <property type="entry name" value="PDZ"/>
</dbReference>
<reference evidence="6" key="1">
    <citation type="submission" date="2021-02" db="EMBL/GenBank/DDBJ databases">
        <authorList>
            <person name="Nowell W R."/>
        </authorList>
    </citation>
    <scope>NUCLEOTIDE SEQUENCE</scope>
</reference>
<proteinExistence type="predicted"/>
<evidence type="ECO:0000256" key="4">
    <source>
        <dbReference type="SAM" id="MobiDB-lite"/>
    </source>
</evidence>
<dbReference type="Proteomes" id="UP000663852">
    <property type="component" value="Unassembled WGS sequence"/>
</dbReference>
<dbReference type="GO" id="GO:0061061">
    <property type="term" value="P:muscle structure development"/>
    <property type="evidence" value="ECO:0007669"/>
    <property type="project" value="TreeGrafter"/>
</dbReference>
<evidence type="ECO:0000256" key="1">
    <source>
        <dbReference type="ARBA" id="ARBA00004496"/>
    </source>
</evidence>
<keyword evidence="3" id="KW-0862">Zinc</keyword>
<comment type="caution">
    <text evidence="6">The sequence shown here is derived from an EMBL/GenBank/DDBJ whole genome shotgun (WGS) entry which is preliminary data.</text>
</comment>
<dbReference type="PANTHER" id="PTHR24214:SF38">
    <property type="entry name" value="PDZ AND LIM DOMAIN PROTEIN ZASP-RELATED"/>
    <property type="match status" value="1"/>
</dbReference>
<feature type="domain" description="PDZ" evidence="5">
    <location>
        <begin position="9"/>
        <end position="91"/>
    </location>
</feature>
<dbReference type="InterPro" id="IPR006643">
    <property type="entry name" value="Zasp-like_motif"/>
</dbReference>
<dbReference type="GO" id="GO:0030018">
    <property type="term" value="C:Z disc"/>
    <property type="evidence" value="ECO:0007669"/>
    <property type="project" value="TreeGrafter"/>
</dbReference>
<dbReference type="AlphaFoldDB" id="A0A813TLB1"/>